<proteinExistence type="predicted"/>
<organism evidence="1">
    <name type="scientific">marine sediment metagenome</name>
    <dbReference type="NCBI Taxonomy" id="412755"/>
    <lineage>
        <taxon>unclassified sequences</taxon>
        <taxon>metagenomes</taxon>
        <taxon>ecological metagenomes</taxon>
    </lineage>
</organism>
<accession>X1PAI8</accession>
<sequence length="36" mass="4103">MKVTMTSVGGKELQQYLKNKSKELVRKIKQETYASG</sequence>
<comment type="caution">
    <text evidence="1">The sequence shown here is derived from an EMBL/GenBank/DDBJ whole genome shotgun (WGS) entry which is preliminary data.</text>
</comment>
<reference evidence="1" key="1">
    <citation type="journal article" date="2014" name="Front. Microbiol.">
        <title>High frequency of phylogenetically diverse reductive dehalogenase-homologous genes in deep subseafloor sedimentary metagenomes.</title>
        <authorList>
            <person name="Kawai M."/>
            <person name="Futagami T."/>
            <person name="Toyoda A."/>
            <person name="Takaki Y."/>
            <person name="Nishi S."/>
            <person name="Hori S."/>
            <person name="Arai W."/>
            <person name="Tsubouchi T."/>
            <person name="Morono Y."/>
            <person name="Uchiyama I."/>
            <person name="Ito T."/>
            <person name="Fujiyama A."/>
            <person name="Inagaki F."/>
            <person name="Takami H."/>
        </authorList>
    </citation>
    <scope>NUCLEOTIDE SEQUENCE</scope>
    <source>
        <strain evidence="1">Expedition CK06-06</strain>
    </source>
</reference>
<feature type="non-terminal residue" evidence="1">
    <location>
        <position position="36"/>
    </location>
</feature>
<evidence type="ECO:0000313" key="1">
    <source>
        <dbReference type="EMBL" id="GAI39451.1"/>
    </source>
</evidence>
<dbReference type="EMBL" id="BARV01028955">
    <property type="protein sequence ID" value="GAI39451.1"/>
    <property type="molecule type" value="Genomic_DNA"/>
</dbReference>
<protein>
    <submittedName>
        <fullName evidence="1">Uncharacterized protein</fullName>
    </submittedName>
</protein>
<dbReference type="AlphaFoldDB" id="X1PAI8"/>
<name>X1PAI8_9ZZZZ</name>
<gene>
    <name evidence="1" type="ORF">S06H3_46250</name>
</gene>